<dbReference type="GO" id="GO:0016791">
    <property type="term" value="F:phosphatase activity"/>
    <property type="evidence" value="ECO:0007669"/>
    <property type="project" value="TreeGrafter"/>
</dbReference>
<dbReference type="EMBL" id="CP113527">
    <property type="protein sequence ID" value="WDV06645.1"/>
    <property type="molecule type" value="Genomic_DNA"/>
</dbReference>
<dbReference type="AlphaFoldDB" id="A0AAJ5RKG3"/>
<reference evidence="2" key="1">
    <citation type="submission" date="2022-11" db="EMBL/GenBank/DDBJ databases">
        <title>Lysinibacillus irui.</title>
        <authorList>
            <person name="Akintayo S.O."/>
        </authorList>
    </citation>
    <scope>NUCLEOTIDE SEQUENCE</scope>
    <source>
        <strain evidence="2">IRB4-01</strain>
    </source>
</reference>
<dbReference type="Proteomes" id="UP001219585">
    <property type="component" value="Chromosome"/>
</dbReference>
<evidence type="ECO:0000313" key="2">
    <source>
        <dbReference type="EMBL" id="WDV06645.1"/>
    </source>
</evidence>
<dbReference type="GO" id="GO:0005737">
    <property type="term" value="C:cytoplasm"/>
    <property type="evidence" value="ECO:0007669"/>
    <property type="project" value="TreeGrafter"/>
</dbReference>
<dbReference type="PANTHER" id="PTHR48100">
    <property type="entry name" value="BROAD-SPECIFICITY PHOSPHATASE YOR283W-RELATED"/>
    <property type="match status" value="1"/>
</dbReference>
<evidence type="ECO:0000313" key="3">
    <source>
        <dbReference type="Proteomes" id="UP001219585"/>
    </source>
</evidence>
<dbReference type="InterPro" id="IPR029033">
    <property type="entry name" value="His_PPase_superfam"/>
</dbReference>
<protein>
    <submittedName>
        <fullName evidence="2">Histidine phosphatase family protein</fullName>
        <ecNumber evidence="1">3.1.3.-</ecNumber>
    </submittedName>
</protein>
<sequence>MGEIYVIRHCLAEGQSEDASLTQEGKKQAESLVDFFKDIKIDRILSSPFLRAIQSIEPLSTKDNITIEIEERLSERLLSTRDLPDWYEKLQATFIDLDLTFDGGESSKEAMNRIVNVVEEAFARNVASTVIVSHGNIIALLLKYYDKDVDFQSWKNLSNPDVFRLSKKHSNVRIERVWNPDF</sequence>
<dbReference type="Proteomes" id="UP001289615">
    <property type="component" value="Unassembled WGS sequence"/>
</dbReference>
<reference evidence="1 4" key="2">
    <citation type="submission" date="2023-12" db="EMBL/GenBank/DDBJ databases">
        <title>Genome comparison identifies genes involved in endophytic behavior of Lysinibacillus irui and provides insights into its role as a plant-growth promoting bacterium.</title>
        <authorList>
            <person name="Hilario S."/>
            <person name="Matos I."/>
            <person name="Goncalves M.F.M."/>
            <person name="Pardo C.A."/>
            <person name="Santos M.J."/>
        </authorList>
    </citation>
    <scope>NUCLEOTIDE SEQUENCE [LARGE SCALE GENOMIC DNA]</scope>
    <source>
        <strain evidence="1 4">B3</strain>
    </source>
</reference>
<dbReference type="EC" id="3.1.3.-" evidence="1"/>
<gene>
    <name evidence="2" type="ORF">OU989_20855</name>
    <name evidence="1" type="ORF">U6C28_19440</name>
</gene>
<name>A0AAJ5RKG3_9BACI</name>
<dbReference type="EMBL" id="JAXUIA010000015">
    <property type="protein sequence ID" value="MEA0978479.1"/>
    <property type="molecule type" value="Genomic_DNA"/>
</dbReference>
<dbReference type="CDD" id="cd07067">
    <property type="entry name" value="HP_PGM_like"/>
    <property type="match status" value="1"/>
</dbReference>
<dbReference type="InterPro" id="IPR050275">
    <property type="entry name" value="PGM_Phosphatase"/>
</dbReference>
<proteinExistence type="predicted"/>
<dbReference type="Gene3D" id="3.40.50.1240">
    <property type="entry name" value="Phosphoglycerate mutase-like"/>
    <property type="match status" value="1"/>
</dbReference>
<dbReference type="SUPFAM" id="SSF53254">
    <property type="entry name" value="Phosphoglycerate mutase-like"/>
    <property type="match status" value="1"/>
</dbReference>
<keyword evidence="4" id="KW-1185">Reference proteome</keyword>
<dbReference type="PANTHER" id="PTHR48100:SF1">
    <property type="entry name" value="HISTIDINE PHOSPHATASE FAMILY PROTEIN-RELATED"/>
    <property type="match status" value="1"/>
</dbReference>
<keyword evidence="1" id="KW-0378">Hydrolase</keyword>
<dbReference type="RefSeq" id="WP_274794832.1">
    <property type="nucleotide sequence ID" value="NZ_CP113527.1"/>
</dbReference>
<evidence type="ECO:0000313" key="4">
    <source>
        <dbReference type="Proteomes" id="UP001289615"/>
    </source>
</evidence>
<dbReference type="InterPro" id="IPR013078">
    <property type="entry name" value="His_Pase_superF_clade-1"/>
</dbReference>
<dbReference type="Pfam" id="PF00300">
    <property type="entry name" value="His_Phos_1"/>
    <property type="match status" value="1"/>
</dbReference>
<dbReference type="SMART" id="SM00855">
    <property type="entry name" value="PGAM"/>
    <property type="match status" value="1"/>
</dbReference>
<evidence type="ECO:0000313" key="1">
    <source>
        <dbReference type="EMBL" id="MEA0978479.1"/>
    </source>
</evidence>
<accession>A0AAJ5RKG3</accession>
<dbReference type="KEGG" id="liu:OU989_20855"/>
<organism evidence="2 3">
    <name type="scientific">Lysinibacillus irui</name>
    <dbReference type="NCBI Taxonomy" id="2998077"/>
    <lineage>
        <taxon>Bacteria</taxon>
        <taxon>Bacillati</taxon>
        <taxon>Bacillota</taxon>
        <taxon>Bacilli</taxon>
        <taxon>Bacillales</taxon>
        <taxon>Bacillaceae</taxon>
        <taxon>Lysinibacillus</taxon>
    </lineage>
</organism>